<accession>A0A0D9W504</accession>
<dbReference type="Gramene" id="LPERR04G09580.1">
    <property type="protein sequence ID" value="LPERR04G09580.1"/>
    <property type="gene ID" value="LPERR04G09580"/>
</dbReference>
<reference evidence="1 2" key="1">
    <citation type="submission" date="2012-08" db="EMBL/GenBank/DDBJ databases">
        <title>Oryza genome evolution.</title>
        <authorList>
            <person name="Wing R.A."/>
        </authorList>
    </citation>
    <scope>NUCLEOTIDE SEQUENCE</scope>
</reference>
<organism evidence="1 2">
    <name type="scientific">Leersia perrieri</name>
    <dbReference type="NCBI Taxonomy" id="77586"/>
    <lineage>
        <taxon>Eukaryota</taxon>
        <taxon>Viridiplantae</taxon>
        <taxon>Streptophyta</taxon>
        <taxon>Embryophyta</taxon>
        <taxon>Tracheophyta</taxon>
        <taxon>Spermatophyta</taxon>
        <taxon>Magnoliopsida</taxon>
        <taxon>Liliopsida</taxon>
        <taxon>Poales</taxon>
        <taxon>Poaceae</taxon>
        <taxon>BOP clade</taxon>
        <taxon>Oryzoideae</taxon>
        <taxon>Oryzeae</taxon>
        <taxon>Oryzinae</taxon>
        <taxon>Leersia</taxon>
    </lineage>
</organism>
<evidence type="ECO:0000313" key="2">
    <source>
        <dbReference type="Proteomes" id="UP000032180"/>
    </source>
</evidence>
<protein>
    <submittedName>
        <fullName evidence="1">Uncharacterized protein</fullName>
    </submittedName>
</protein>
<evidence type="ECO:0000313" key="1">
    <source>
        <dbReference type="EnsemblPlants" id="LPERR04G09580.1"/>
    </source>
</evidence>
<dbReference type="AlphaFoldDB" id="A0A0D9W504"/>
<dbReference type="HOGENOM" id="CLU_2708399_0_0_1"/>
<sequence length="73" mass="7491">MAWTSDAAAPFLSSLVGFGEEIDGWQGEGNLGQRVGSGDGAGVLTAVCRCPHYGSSFSSVCGAPPLHCGELYR</sequence>
<dbReference type="Proteomes" id="UP000032180">
    <property type="component" value="Chromosome 4"/>
</dbReference>
<dbReference type="EnsemblPlants" id="LPERR04G09580.1">
    <property type="protein sequence ID" value="LPERR04G09580.1"/>
    <property type="gene ID" value="LPERR04G09580"/>
</dbReference>
<reference evidence="2" key="2">
    <citation type="submission" date="2013-12" db="EMBL/GenBank/DDBJ databases">
        <authorList>
            <person name="Yu Y."/>
            <person name="Lee S."/>
            <person name="de Baynast K."/>
            <person name="Wissotski M."/>
            <person name="Liu L."/>
            <person name="Talag J."/>
            <person name="Goicoechea J."/>
            <person name="Angelova A."/>
            <person name="Jetty R."/>
            <person name="Kudrna D."/>
            <person name="Golser W."/>
            <person name="Rivera L."/>
            <person name="Zhang J."/>
            <person name="Wing R."/>
        </authorList>
    </citation>
    <scope>NUCLEOTIDE SEQUENCE</scope>
</reference>
<name>A0A0D9W504_9ORYZ</name>
<proteinExistence type="predicted"/>
<keyword evidence="2" id="KW-1185">Reference proteome</keyword>
<reference evidence="1" key="3">
    <citation type="submission" date="2015-04" db="UniProtKB">
        <authorList>
            <consortium name="EnsemblPlants"/>
        </authorList>
    </citation>
    <scope>IDENTIFICATION</scope>
</reference>